<dbReference type="Proteomes" id="UP001143910">
    <property type="component" value="Unassembled WGS sequence"/>
</dbReference>
<accession>A0ACC1NHJ4</accession>
<comment type="caution">
    <text evidence="1">The sequence shown here is derived from an EMBL/GenBank/DDBJ whole genome shotgun (WGS) entry which is preliminary data.</text>
</comment>
<organism evidence="1 2">
    <name type="scientific">Zarea fungicola</name>
    <dbReference type="NCBI Taxonomy" id="93591"/>
    <lineage>
        <taxon>Eukaryota</taxon>
        <taxon>Fungi</taxon>
        <taxon>Dikarya</taxon>
        <taxon>Ascomycota</taxon>
        <taxon>Pezizomycotina</taxon>
        <taxon>Sordariomycetes</taxon>
        <taxon>Hypocreomycetidae</taxon>
        <taxon>Hypocreales</taxon>
        <taxon>Cordycipitaceae</taxon>
        <taxon>Zarea</taxon>
    </lineage>
</organism>
<evidence type="ECO:0000313" key="2">
    <source>
        <dbReference type="Proteomes" id="UP001143910"/>
    </source>
</evidence>
<sequence length="264" mass="28313">MLKAASPVAVLFTSWAFRVAEPNLAKFLNIMVIVVGVTIASLGEINFSMIGFIYQVLGIVFEAIRLVMIQVMLTSEGMKMDPLVALYYYAPVCAFFNIIVALFTEVSTFKYEDLANTGLTMLFLNASVAFMLNIASVFLIGKTSGLVLTLTGILKAILLVAISVVIWRTPISMLQALGYGIALLGLSYYSLGYDNIVKIFSNLSAAANSYGAVPGSPNGVRGGLLTKRYVVLGTAVIGFLFVIALLFSWVSSVPTITTSPLGTN</sequence>
<dbReference type="EMBL" id="JANJQO010000386">
    <property type="protein sequence ID" value="KAJ2978331.1"/>
    <property type="molecule type" value="Genomic_DNA"/>
</dbReference>
<evidence type="ECO:0000313" key="1">
    <source>
        <dbReference type="EMBL" id="KAJ2978331.1"/>
    </source>
</evidence>
<protein>
    <submittedName>
        <fullName evidence="1">Uncharacterized protein</fullName>
    </submittedName>
</protein>
<keyword evidence="2" id="KW-1185">Reference proteome</keyword>
<name>A0ACC1NHJ4_9HYPO</name>
<proteinExistence type="predicted"/>
<gene>
    <name evidence="1" type="ORF">NQ176_g3877</name>
</gene>
<reference evidence="1" key="1">
    <citation type="submission" date="2022-08" db="EMBL/GenBank/DDBJ databases">
        <title>Genome Sequence of Lecanicillium fungicola.</title>
        <authorList>
            <person name="Buettner E."/>
        </authorList>
    </citation>
    <scope>NUCLEOTIDE SEQUENCE</scope>
    <source>
        <strain evidence="1">Babe33</strain>
    </source>
</reference>